<evidence type="ECO:0000313" key="2">
    <source>
        <dbReference type="Proteomes" id="UP000694387"/>
    </source>
</evidence>
<organism evidence="1 2">
    <name type="scientific">Equus asinus</name>
    <name type="common">Donkey</name>
    <name type="synonym">Equus africanus asinus</name>
    <dbReference type="NCBI Taxonomy" id="9793"/>
    <lineage>
        <taxon>Eukaryota</taxon>
        <taxon>Metazoa</taxon>
        <taxon>Chordata</taxon>
        <taxon>Craniata</taxon>
        <taxon>Vertebrata</taxon>
        <taxon>Euteleostomi</taxon>
        <taxon>Mammalia</taxon>
        <taxon>Eutheria</taxon>
        <taxon>Laurasiatheria</taxon>
        <taxon>Perissodactyla</taxon>
        <taxon>Equidae</taxon>
        <taxon>Equus</taxon>
    </lineage>
</organism>
<dbReference type="AlphaFoldDB" id="A0A9L0IEM1"/>
<evidence type="ECO:0000313" key="1">
    <source>
        <dbReference type="Ensembl" id="ENSEASP00005036220.1"/>
    </source>
</evidence>
<reference evidence="1" key="2">
    <citation type="submission" date="2025-08" db="UniProtKB">
        <authorList>
            <consortium name="Ensembl"/>
        </authorList>
    </citation>
    <scope>IDENTIFICATION</scope>
</reference>
<reference evidence="1 2" key="1">
    <citation type="journal article" date="2020" name="Nat. Commun.">
        <title>Donkey genomes provide new insights into domestication and selection for coat color.</title>
        <authorList>
            <person name="Wang"/>
            <person name="C."/>
            <person name="Li"/>
            <person name="H."/>
            <person name="Guo"/>
            <person name="Y."/>
            <person name="Huang"/>
            <person name="J."/>
            <person name="Sun"/>
            <person name="Y."/>
            <person name="Min"/>
            <person name="J."/>
            <person name="Wang"/>
            <person name="J."/>
            <person name="Fang"/>
            <person name="X."/>
            <person name="Zhao"/>
            <person name="Z."/>
            <person name="Wang"/>
            <person name="S."/>
            <person name="Zhang"/>
            <person name="Y."/>
            <person name="Liu"/>
            <person name="Q."/>
            <person name="Jiang"/>
            <person name="Q."/>
            <person name="Wang"/>
            <person name="X."/>
            <person name="Guo"/>
            <person name="Y."/>
            <person name="Yang"/>
            <person name="C."/>
            <person name="Wang"/>
            <person name="Y."/>
            <person name="Tian"/>
            <person name="F."/>
            <person name="Zhuang"/>
            <person name="G."/>
            <person name="Fan"/>
            <person name="Y."/>
            <person name="Gao"/>
            <person name="Q."/>
            <person name="Li"/>
            <person name="Y."/>
            <person name="Ju"/>
            <person name="Z."/>
            <person name="Li"/>
            <person name="J."/>
            <person name="Li"/>
            <person name="R."/>
            <person name="Hou"/>
            <person name="M."/>
            <person name="Yang"/>
            <person name="G."/>
            <person name="Liu"/>
            <person name="G."/>
            <person name="Liu"/>
            <person name="W."/>
            <person name="Guo"/>
            <person name="J."/>
            <person name="Pan"/>
            <person name="S."/>
            <person name="Fan"/>
            <person name="G."/>
            <person name="Zhang"/>
            <person name="W."/>
            <person name="Zhang"/>
            <person name="R."/>
            <person name="Yu"/>
            <person name="J."/>
            <person name="Zhang"/>
            <person name="X."/>
            <person name="Yin"/>
            <person name="Q."/>
            <person name="Ji"/>
            <person name="C."/>
            <person name="Jin"/>
            <person name="Y."/>
            <person name="Yue"/>
            <person name="G."/>
            <person name="Liu"/>
            <person name="M."/>
            <person name="Xu"/>
            <person name="J."/>
            <person name="Liu"/>
            <person name="S."/>
            <person name="Jordana"/>
            <person name="J."/>
            <person name="Noce"/>
            <person name="A."/>
            <person name="Amills"/>
            <person name="M."/>
            <person name="Wu"/>
            <person name="D.D."/>
            <person name="Li"/>
            <person name="S."/>
            <person name="Zhou"/>
            <person name="X. and Zhong"/>
            <person name="J."/>
        </authorList>
    </citation>
    <scope>NUCLEOTIDE SEQUENCE [LARGE SCALE GENOMIC DNA]</scope>
</reference>
<accession>A0A9L0IEM1</accession>
<dbReference type="Ensembl" id="ENSEAST00005062520.1">
    <property type="protein sequence ID" value="ENSEASP00005036220.1"/>
    <property type="gene ID" value="ENSEASG00005037616.1"/>
</dbReference>
<protein>
    <submittedName>
        <fullName evidence="1">Uncharacterized protein</fullName>
    </submittedName>
</protein>
<keyword evidence="2" id="KW-1185">Reference proteome</keyword>
<reference evidence="1" key="3">
    <citation type="submission" date="2025-09" db="UniProtKB">
        <authorList>
            <consortium name="Ensembl"/>
        </authorList>
    </citation>
    <scope>IDENTIFICATION</scope>
</reference>
<dbReference type="Proteomes" id="UP000694387">
    <property type="component" value="Chromosome 25"/>
</dbReference>
<proteinExistence type="predicted"/>
<sequence length="257" mass="28714">MHLYKPACADIPSPKLGLPKCGELALKCRRHLAVSKPPPQAACGPVGRSGAAERRCLEKFLHVHGISLQETTRAETGMAYRYLLVATSSSQGTTLKPKAVVIKEIMIEIAKQMPYRKRKMHSVSPPSWAASFFRALNCLFSPCSKESWLLGMKTPGGPSVHTSQIQTPAGARRVQRSLQTWGRCPGLSYSLASQQPWWLEIWAPRCQIFQICKRSWKSSRMSTPGRCGFFACFAYNCKPGAWRTIWSLVSTLHMFVE</sequence>
<name>A0A9L0IEM1_EQUAS</name>